<evidence type="ECO:0000313" key="3">
    <source>
        <dbReference type="EMBL" id="GAA1494943.1"/>
    </source>
</evidence>
<dbReference type="CDD" id="cd18873">
    <property type="entry name" value="NUDIX_NadM_like"/>
    <property type="match status" value="1"/>
</dbReference>
<dbReference type="Gene3D" id="3.90.79.10">
    <property type="entry name" value="Nucleoside Triphosphate Pyrophosphohydrolase"/>
    <property type="match status" value="1"/>
</dbReference>
<name>A0ABN1ZH92_9MICO</name>
<feature type="domain" description="Nudix hydrolase" evidence="1">
    <location>
        <begin position="28"/>
        <end position="103"/>
    </location>
</feature>
<dbReference type="Proteomes" id="UP001501742">
    <property type="component" value="Unassembled WGS sequence"/>
</dbReference>
<dbReference type="InterPro" id="IPR000086">
    <property type="entry name" value="NUDIX_hydrolase_dom"/>
</dbReference>
<dbReference type="PANTHER" id="PTHR43736:SF4">
    <property type="entry name" value="SLR1690 PROTEIN"/>
    <property type="match status" value="1"/>
</dbReference>
<dbReference type="InterPro" id="IPR036390">
    <property type="entry name" value="WH_DNA-bd_sf"/>
</dbReference>
<evidence type="ECO:0000259" key="2">
    <source>
        <dbReference type="Pfam" id="PF21906"/>
    </source>
</evidence>
<dbReference type="InterPro" id="IPR036388">
    <property type="entry name" value="WH-like_DNA-bd_sf"/>
</dbReference>
<evidence type="ECO:0000313" key="4">
    <source>
        <dbReference type="Proteomes" id="UP001501742"/>
    </source>
</evidence>
<comment type="caution">
    <text evidence="3">The sequence shown here is derived from an EMBL/GenBank/DDBJ whole genome shotgun (WGS) entry which is preliminary data.</text>
</comment>
<dbReference type="Pfam" id="PF21906">
    <property type="entry name" value="WHD_NrtR"/>
    <property type="match status" value="1"/>
</dbReference>
<reference evidence="3 4" key="1">
    <citation type="journal article" date="2019" name="Int. J. Syst. Evol. Microbiol.">
        <title>The Global Catalogue of Microorganisms (GCM) 10K type strain sequencing project: providing services to taxonomists for standard genome sequencing and annotation.</title>
        <authorList>
            <consortium name="The Broad Institute Genomics Platform"/>
            <consortium name="The Broad Institute Genome Sequencing Center for Infectious Disease"/>
            <person name="Wu L."/>
            <person name="Ma J."/>
        </authorList>
    </citation>
    <scope>NUCLEOTIDE SEQUENCE [LARGE SCALE GENOMIC DNA]</scope>
    <source>
        <strain evidence="3 4">JCM 12140</strain>
    </source>
</reference>
<dbReference type="SUPFAM" id="SSF55811">
    <property type="entry name" value="Nudix"/>
    <property type="match status" value="1"/>
</dbReference>
<dbReference type="EMBL" id="BAAAJX010000020">
    <property type="protein sequence ID" value="GAA1494943.1"/>
    <property type="molecule type" value="Genomic_DNA"/>
</dbReference>
<organism evidence="3 4">
    <name type="scientific">Curtobacterium herbarum</name>
    <dbReference type="NCBI Taxonomy" id="150122"/>
    <lineage>
        <taxon>Bacteria</taxon>
        <taxon>Bacillati</taxon>
        <taxon>Actinomycetota</taxon>
        <taxon>Actinomycetes</taxon>
        <taxon>Micrococcales</taxon>
        <taxon>Microbacteriaceae</taxon>
        <taxon>Curtobacterium</taxon>
    </lineage>
</organism>
<proteinExistence type="predicted"/>
<keyword evidence="4" id="KW-1185">Reference proteome</keyword>
<accession>A0ABN1ZH92</accession>
<dbReference type="PANTHER" id="PTHR43736">
    <property type="entry name" value="ADP-RIBOSE PYROPHOSPHATASE"/>
    <property type="match status" value="1"/>
</dbReference>
<gene>
    <name evidence="3" type="ORF">GCM10009627_32890</name>
</gene>
<evidence type="ECO:0000259" key="1">
    <source>
        <dbReference type="Pfam" id="PF00293"/>
    </source>
</evidence>
<protein>
    <submittedName>
        <fullName evidence="3">NUDIX domain-containing protein</fullName>
    </submittedName>
</protein>
<feature type="domain" description="NrtR DNA-binding winged helix" evidence="2">
    <location>
        <begin position="158"/>
        <end position="212"/>
    </location>
</feature>
<dbReference type="InterPro" id="IPR054105">
    <property type="entry name" value="WHD_NrtR"/>
</dbReference>
<dbReference type="RefSeq" id="WP_259557254.1">
    <property type="nucleotide sequence ID" value="NZ_BAAAJX010000020.1"/>
</dbReference>
<sequence>MADTEYRDPSGKHLADYPHPSVAVDTAVMTVVDGELSVLQVRDAVDGDWRLPGTFVHEGERLADSVLRSLREKAGVEGLAPRQLHVFDDPARDSRGWVLSVAHLDVVPAAALAIDSGRARLVPIAAAGAMVHAHDDILEYAVAQLREDHRERPDPHGLLAEPFTMTELRRLHEVVLGAELQPDTFRRAMVGRLVVAEGKRAEGPGKPAGLYRRG</sequence>
<dbReference type="SUPFAM" id="SSF46785">
    <property type="entry name" value="Winged helix' DNA-binding domain"/>
    <property type="match status" value="1"/>
</dbReference>
<dbReference type="Gene3D" id="1.10.10.10">
    <property type="entry name" value="Winged helix-like DNA-binding domain superfamily/Winged helix DNA-binding domain"/>
    <property type="match status" value="1"/>
</dbReference>
<dbReference type="Pfam" id="PF00293">
    <property type="entry name" value="NUDIX"/>
    <property type="match status" value="1"/>
</dbReference>
<dbReference type="InterPro" id="IPR015797">
    <property type="entry name" value="NUDIX_hydrolase-like_dom_sf"/>
</dbReference>